<name>A0A5C3N6X7_9AGAM</name>
<keyword evidence="2" id="KW-1185">Reference proteome</keyword>
<protein>
    <submittedName>
        <fullName evidence="1">Uncharacterized protein</fullName>
    </submittedName>
</protein>
<evidence type="ECO:0000313" key="1">
    <source>
        <dbReference type="EMBL" id="TFK52246.1"/>
    </source>
</evidence>
<proteinExistence type="predicted"/>
<reference evidence="1 2" key="1">
    <citation type="journal article" date="2019" name="Nat. Ecol. Evol.">
        <title>Megaphylogeny resolves global patterns of mushroom evolution.</title>
        <authorList>
            <person name="Varga T."/>
            <person name="Krizsan K."/>
            <person name="Foldi C."/>
            <person name="Dima B."/>
            <person name="Sanchez-Garcia M."/>
            <person name="Sanchez-Ramirez S."/>
            <person name="Szollosi G.J."/>
            <person name="Szarkandi J.G."/>
            <person name="Papp V."/>
            <person name="Albert L."/>
            <person name="Andreopoulos W."/>
            <person name="Angelini C."/>
            <person name="Antonin V."/>
            <person name="Barry K.W."/>
            <person name="Bougher N.L."/>
            <person name="Buchanan P."/>
            <person name="Buyck B."/>
            <person name="Bense V."/>
            <person name="Catcheside P."/>
            <person name="Chovatia M."/>
            <person name="Cooper J."/>
            <person name="Damon W."/>
            <person name="Desjardin D."/>
            <person name="Finy P."/>
            <person name="Geml J."/>
            <person name="Haridas S."/>
            <person name="Hughes K."/>
            <person name="Justo A."/>
            <person name="Karasinski D."/>
            <person name="Kautmanova I."/>
            <person name="Kiss B."/>
            <person name="Kocsube S."/>
            <person name="Kotiranta H."/>
            <person name="LaButti K.M."/>
            <person name="Lechner B.E."/>
            <person name="Liimatainen K."/>
            <person name="Lipzen A."/>
            <person name="Lukacs Z."/>
            <person name="Mihaltcheva S."/>
            <person name="Morgado L.N."/>
            <person name="Niskanen T."/>
            <person name="Noordeloos M.E."/>
            <person name="Ohm R.A."/>
            <person name="Ortiz-Santana B."/>
            <person name="Ovrebo C."/>
            <person name="Racz N."/>
            <person name="Riley R."/>
            <person name="Savchenko A."/>
            <person name="Shiryaev A."/>
            <person name="Soop K."/>
            <person name="Spirin V."/>
            <person name="Szebenyi C."/>
            <person name="Tomsovsky M."/>
            <person name="Tulloss R.E."/>
            <person name="Uehling J."/>
            <person name="Grigoriev I.V."/>
            <person name="Vagvolgyi C."/>
            <person name="Papp T."/>
            <person name="Martin F.M."/>
            <person name="Miettinen O."/>
            <person name="Hibbett D.S."/>
            <person name="Nagy L.G."/>
        </authorList>
    </citation>
    <scope>NUCLEOTIDE SEQUENCE [LARGE SCALE GENOMIC DNA]</scope>
    <source>
        <strain evidence="1 2">OMC1185</strain>
    </source>
</reference>
<evidence type="ECO:0000313" key="2">
    <source>
        <dbReference type="Proteomes" id="UP000305948"/>
    </source>
</evidence>
<accession>A0A5C3N6X7</accession>
<sequence length="98" mass="10707">MDTRSFVQDLPPPSITFWPTGSAVLDLAWDVLLGLYDQFSTFWNTKPLDHLAVAGCWVTWSISYSIAKCGTLMTGVNTRIGSGSRARPVGLVEQSTAK</sequence>
<dbReference type="Proteomes" id="UP000305948">
    <property type="component" value="Unassembled WGS sequence"/>
</dbReference>
<organism evidence="1 2">
    <name type="scientific">Heliocybe sulcata</name>
    <dbReference type="NCBI Taxonomy" id="5364"/>
    <lineage>
        <taxon>Eukaryota</taxon>
        <taxon>Fungi</taxon>
        <taxon>Dikarya</taxon>
        <taxon>Basidiomycota</taxon>
        <taxon>Agaricomycotina</taxon>
        <taxon>Agaricomycetes</taxon>
        <taxon>Gloeophyllales</taxon>
        <taxon>Gloeophyllaceae</taxon>
        <taxon>Heliocybe</taxon>
    </lineage>
</organism>
<gene>
    <name evidence="1" type="ORF">OE88DRAFT_1657396</name>
</gene>
<dbReference type="EMBL" id="ML213509">
    <property type="protein sequence ID" value="TFK52246.1"/>
    <property type="molecule type" value="Genomic_DNA"/>
</dbReference>
<dbReference type="AlphaFoldDB" id="A0A5C3N6X7"/>